<accession>A0A0K2VL33</accession>
<protein>
    <submittedName>
        <fullName evidence="1">Uncharacterized protein</fullName>
    </submittedName>
</protein>
<proteinExistence type="predicted"/>
<organism evidence="1">
    <name type="scientific">Lepeophtheirus salmonis</name>
    <name type="common">Salmon louse</name>
    <name type="synonym">Caligus salmonis</name>
    <dbReference type="NCBI Taxonomy" id="72036"/>
    <lineage>
        <taxon>Eukaryota</taxon>
        <taxon>Metazoa</taxon>
        <taxon>Ecdysozoa</taxon>
        <taxon>Arthropoda</taxon>
        <taxon>Crustacea</taxon>
        <taxon>Multicrustacea</taxon>
        <taxon>Hexanauplia</taxon>
        <taxon>Copepoda</taxon>
        <taxon>Siphonostomatoida</taxon>
        <taxon>Caligidae</taxon>
        <taxon>Lepeophtheirus</taxon>
    </lineage>
</organism>
<evidence type="ECO:0000313" key="1">
    <source>
        <dbReference type="EMBL" id="CDW50902.1"/>
    </source>
</evidence>
<dbReference type="AlphaFoldDB" id="A0A0K2VL33"/>
<dbReference type="EMBL" id="HACA01033541">
    <property type="protein sequence ID" value="CDW50902.1"/>
    <property type="molecule type" value="Transcribed_RNA"/>
</dbReference>
<reference evidence="1" key="1">
    <citation type="submission" date="2014-05" db="EMBL/GenBank/DDBJ databases">
        <authorList>
            <person name="Chronopoulou M."/>
        </authorList>
    </citation>
    <scope>NUCLEOTIDE SEQUENCE</scope>
    <source>
        <tissue evidence="1">Whole organism</tissue>
    </source>
</reference>
<sequence>MSFFINENFYACIFLIRTILFVSVRNFRIFV</sequence>
<name>A0A0K2VL33_LEPSM</name>